<dbReference type="GO" id="GO:0004525">
    <property type="term" value="F:ribonuclease III activity"/>
    <property type="evidence" value="ECO:0007669"/>
    <property type="project" value="UniProtKB-EC"/>
</dbReference>
<comment type="caution">
    <text evidence="1">The sequence shown here is derived from an EMBL/GenBank/DDBJ whole genome shotgun (WGS) entry which is preliminary data.</text>
</comment>
<proteinExistence type="predicted"/>
<protein>
    <submittedName>
        <fullName evidence="1">Ribonuclease 3</fullName>
        <ecNumber evidence="1">3.1.26.3</ecNumber>
    </submittedName>
</protein>
<name>F9D575_PREDD</name>
<sequence>MYAPAGSERFWRILHEPLHFPEIIQYDIVHFRGTPEEFLQVLVIRAVMSRQVVLLFP</sequence>
<dbReference type="AlphaFoldDB" id="F9D575"/>
<gene>
    <name evidence="1" type="ORF">HMPREF9136_2003</name>
</gene>
<dbReference type="Proteomes" id="UP000007820">
    <property type="component" value="Unassembled WGS sequence"/>
</dbReference>
<organism evidence="1 2">
    <name type="scientific">Prevotella dentalis (strain ATCC 49559 / DSM 3688 / JCM 13448 / NCTC 12043 / ES 2772)</name>
    <name type="common">Mitsuokella dentalis</name>
    <dbReference type="NCBI Taxonomy" id="908937"/>
    <lineage>
        <taxon>Bacteria</taxon>
        <taxon>Pseudomonadati</taxon>
        <taxon>Bacteroidota</taxon>
        <taxon>Bacteroidia</taxon>
        <taxon>Bacteroidales</taxon>
        <taxon>Prevotellaceae</taxon>
        <taxon>Prevotella</taxon>
    </lineage>
</organism>
<accession>F9D575</accession>
<evidence type="ECO:0000313" key="2">
    <source>
        <dbReference type="Proteomes" id="UP000007820"/>
    </source>
</evidence>
<reference evidence="1 2" key="1">
    <citation type="submission" date="2011-04" db="EMBL/GenBank/DDBJ databases">
        <authorList>
            <person name="Muzny D."/>
            <person name="Qin X."/>
            <person name="Deng J."/>
            <person name="Jiang H."/>
            <person name="Liu Y."/>
            <person name="Qu J."/>
            <person name="Song X.-Z."/>
            <person name="Zhang L."/>
            <person name="Thornton R."/>
            <person name="Coyle M."/>
            <person name="Francisco L."/>
            <person name="Jackson L."/>
            <person name="Javaid M."/>
            <person name="Korchina V."/>
            <person name="Kovar C."/>
            <person name="Mata R."/>
            <person name="Mathew T."/>
            <person name="Ngo R."/>
            <person name="Nguyen L."/>
            <person name="Nguyen N."/>
            <person name="Okwuonu G."/>
            <person name="Ongeri F."/>
            <person name="Pham C."/>
            <person name="Simmons D."/>
            <person name="Wilczek-Boney K."/>
            <person name="Hale W."/>
            <person name="Jakkamsetti A."/>
            <person name="Pham P."/>
            <person name="Ruth R."/>
            <person name="San Lucas F."/>
            <person name="Warren J."/>
            <person name="Zhang J."/>
            <person name="Zhao Z."/>
            <person name="Zhou C."/>
            <person name="Zhu D."/>
            <person name="Lee S."/>
            <person name="Bess C."/>
            <person name="Blankenburg K."/>
            <person name="Forbes L."/>
            <person name="Fu Q."/>
            <person name="Gubbala S."/>
            <person name="Hirani K."/>
            <person name="Jayaseelan J.C."/>
            <person name="Lara F."/>
            <person name="Munidasa M."/>
            <person name="Palculict T."/>
            <person name="Patil S."/>
            <person name="Pu L.-L."/>
            <person name="Saada N."/>
            <person name="Tang L."/>
            <person name="Weissenberger G."/>
            <person name="Zhu Y."/>
            <person name="Hemphill L."/>
            <person name="Shang Y."/>
            <person name="Youmans B."/>
            <person name="Ayvaz T."/>
            <person name="Ross M."/>
            <person name="Santibanez J."/>
            <person name="Aqrawi P."/>
            <person name="Gross S."/>
            <person name="Joshi V."/>
            <person name="Fowler G."/>
            <person name="Nazareth L."/>
            <person name="Reid J."/>
            <person name="Worley K."/>
            <person name="Petrosino J."/>
            <person name="Highlander S."/>
            <person name="Gibbs R."/>
        </authorList>
    </citation>
    <scope>NUCLEOTIDE SEQUENCE [LARGE SCALE GENOMIC DNA]</scope>
    <source>
        <strain evidence="1 2">DSM 3688</strain>
    </source>
</reference>
<dbReference type="EC" id="3.1.26.3" evidence="1"/>
<keyword evidence="1" id="KW-0378">Hydrolase</keyword>
<evidence type="ECO:0000313" key="1">
    <source>
        <dbReference type="EMBL" id="EGQ13310.1"/>
    </source>
</evidence>
<dbReference type="EMBL" id="AFPW01000030">
    <property type="protein sequence ID" value="EGQ13310.1"/>
    <property type="molecule type" value="Genomic_DNA"/>
</dbReference>